<evidence type="ECO:0000256" key="2">
    <source>
        <dbReference type="ARBA" id="ARBA00022448"/>
    </source>
</evidence>
<dbReference type="EMBL" id="CAUYUJ010021392">
    <property type="protein sequence ID" value="CAK0904351.1"/>
    <property type="molecule type" value="Genomic_DNA"/>
</dbReference>
<dbReference type="PRINTS" id="PR00762">
    <property type="entry name" value="CLCHANNEL"/>
</dbReference>
<dbReference type="InterPro" id="IPR050368">
    <property type="entry name" value="ClC-type_chloride_channel"/>
</dbReference>
<evidence type="ECO:0000313" key="13">
    <source>
        <dbReference type="Proteomes" id="UP001189429"/>
    </source>
</evidence>
<keyword evidence="8" id="KW-0868">Chloride</keyword>
<proteinExistence type="predicted"/>
<keyword evidence="13" id="KW-1185">Reference proteome</keyword>
<comment type="caution">
    <text evidence="12">The sequence shown here is derived from an EMBL/GenBank/DDBJ whole genome shotgun (WGS) entry which is preliminary data.</text>
</comment>
<feature type="transmembrane region" description="Helical" evidence="11">
    <location>
        <begin position="80"/>
        <end position="98"/>
    </location>
</feature>
<accession>A0ABN9XZV5</accession>
<dbReference type="Pfam" id="PF00654">
    <property type="entry name" value="Voltage_CLC"/>
    <property type="match status" value="1"/>
</dbReference>
<dbReference type="InterPro" id="IPR014743">
    <property type="entry name" value="Cl-channel_core"/>
</dbReference>
<dbReference type="SUPFAM" id="SSF81340">
    <property type="entry name" value="Clc chloride channel"/>
    <property type="match status" value="1"/>
</dbReference>
<keyword evidence="2" id="KW-0813">Transport</keyword>
<name>A0ABN9XZV5_9DINO</name>
<feature type="region of interest" description="Disordered" evidence="10">
    <location>
        <begin position="350"/>
        <end position="372"/>
    </location>
</feature>
<evidence type="ECO:0000256" key="5">
    <source>
        <dbReference type="ARBA" id="ARBA00023065"/>
    </source>
</evidence>
<keyword evidence="4 11" id="KW-1133">Transmembrane helix</keyword>
<feature type="transmembrane region" description="Helical" evidence="11">
    <location>
        <begin position="269"/>
        <end position="290"/>
    </location>
</feature>
<evidence type="ECO:0000313" key="12">
    <source>
        <dbReference type="EMBL" id="CAK0904351.1"/>
    </source>
</evidence>
<evidence type="ECO:0000256" key="10">
    <source>
        <dbReference type="SAM" id="MobiDB-lite"/>
    </source>
</evidence>
<dbReference type="Proteomes" id="UP001189429">
    <property type="component" value="Unassembled WGS sequence"/>
</dbReference>
<evidence type="ECO:0000256" key="11">
    <source>
        <dbReference type="SAM" id="Phobius"/>
    </source>
</evidence>
<comment type="subcellular location">
    <subcellularLocation>
        <location evidence="1">Membrane</location>
        <topology evidence="1">Multi-pass membrane protein</topology>
    </subcellularLocation>
</comment>
<keyword evidence="9" id="KW-0407">Ion channel</keyword>
<evidence type="ECO:0000256" key="1">
    <source>
        <dbReference type="ARBA" id="ARBA00004141"/>
    </source>
</evidence>
<evidence type="ECO:0000256" key="6">
    <source>
        <dbReference type="ARBA" id="ARBA00023136"/>
    </source>
</evidence>
<keyword evidence="7" id="KW-0869">Chloride channel</keyword>
<dbReference type="InterPro" id="IPR001807">
    <property type="entry name" value="ClC"/>
</dbReference>
<keyword evidence="5" id="KW-0406">Ion transport</keyword>
<dbReference type="PANTHER" id="PTHR43427:SF6">
    <property type="entry name" value="CHLORIDE CHANNEL PROTEIN CLC-E"/>
    <property type="match status" value="1"/>
</dbReference>
<gene>
    <name evidence="12" type="ORF">PCOR1329_LOCUS80400</name>
</gene>
<evidence type="ECO:0000256" key="3">
    <source>
        <dbReference type="ARBA" id="ARBA00022692"/>
    </source>
</evidence>
<dbReference type="Gene3D" id="1.10.3080.10">
    <property type="entry name" value="Clc chloride channel"/>
    <property type="match status" value="1"/>
</dbReference>
<reference evidence="12" key="1">
    <citation type="submission" date="2023-10" db="EMBL/GenBank/DDBJ databases">
        <authorList>
            <person name="Chen Y."/>
            <person name="Shah S."/>
            <person name="Dougan E. K."/>
            <person name="Thang M."/>
            <person name="Chan C."/>
        </authorList>
    </citation>
    <scope>NUCLEOTIDE SEQUENCE [LARGE SCALE GENOMIC DNA]</scope>
</reference>
<protein>
    <recommendedName>
        <fullName evidence="14">Chloride channel protein</fullName>
    </recommendedName>
</protein>
<evidence type="ECO:0000256" key="9">
    <source>
        <dbReference type="ARBA" id="ARBA00023303"/>
    </source>
</evidence>
<keyword evidence="6 11" id="KW-0472">Membrane</keyword>
<evidence type="ECO:0000256" key="7">
    <source>
        <dbReference type="ARBA" id="ARBA00023173"/>
    </source>
</evidence>
<dbReference type="PANTHER" id="PTHR43427">
    <property type="entry name" value="CHLORIDE CHANNEL PROTEIN CLC-E"/>
    <property type="match status" value="1"/>
</dbReference>
<evidence type="ECO:0008006" key="14">
    <source>
        <dbReference type="Google" id="ProtNLM"/>
    </source>
</evidence>
<sequence>MAASSFGVAVAPVRQDGRTLAQVADGHGREAEHRGELVPALGKQQPFQVGVGLLTGTFIVLLNYAVHWEEDVFRSLPDPLPRFAPAIAGAMIGGLMLLRGQGRLEGGTDIPSLRASNARPPKDWTMAPTRAIAAAITLGGGNSLGPEGPSVEIGANVAVVLSEASLGRGGRSAEGDDRERANFAIRQNLLAAGCASGIAAGFNAPVSGLFFALESVRPEGSPRSRSLAPSMQLLAAVLAATVSQLGLGSNPAVNLDKVKWEPRDSLWELPLFLVLGACVGVAAAALKFAIKLARGGFTELEKSSVPTWAFPVLAGGSGKGSGPMAPKAQILDRPDPGQAGHLGLFMTREPGGRLRMPKKDTNPGPESTRGPECLGPLLTTRVLYKGFENVNLVLAKAAWRLAQLGVTAVSVDQGPVAASVTA</sequence>
<evidence type="ECO:0000256" key="4">
    <source>
        <dbReference type="ARBA" id="ARBA00022989"/>
    </source>
</evidence>
<organism evidence="12 13">
    <name type="scientific">Prorocentrum cordatum</name>
    <dbReference type="NCBI Taxonomy" id="2364126"/>
    <lineage>
        <taxon>Eukaryota</taxon>
        <taxon>Sar</taxon>
        <taxon>Alveolata</taxon>
        <taxon>Dinophyceae</taxon>
        <taxon>Prorocentrales</taxon>
        <taxon>Prorocentraceae</taxon>
        <taxon>Prorocentrum</taxon>
    </lineage>
</organism>
<dbReference type="CDD" id="cd00400">
    <property type="entry name" value="Voltage_gated_ClC"/>
    <property type="match status" value="1"/>
</dbReference>
<keyword evidence="3 11" id="KW-0812">Transmembrane</keyword>
<feature type="transmembrane region" description="Helical" evidence="11">
    <location>
        <begin position="231"/>
        <end position="249"/>
    </location>
</feature>
<evidence type="ECO:0000256" key="8">
    <source>
        <dbReference type="ARBA" id="ARBA00023214"/>
    </source>
</evidence>
<feature type="transmembrane region" description="Helical" evidence="11">
    <location>
        <begin position="49"/>
        <end position="68"/>
    </location>
</feature>